<sequence>MANKTLVMYFSSTGHTRRAADIIAQKLNADTYEIKAENPYTPADLDWNDPGSRANREQNDGGSRPAYQGELPDISRYDTVIIGHPTWWGIPPRIIETVIGHMDFTGKTVATFATSGGSGYSGAQQIMDRLLGPDVKPGAVLSSPASVDAWLKQAGLE</sequence>
<evidence type="ECO:0000256" key="1">
    <source>
        <dbReference type="SAM" id="MobiDB-lite"/>
    </source>
</evidence>
<accession>J0D525</accession>
<dbReference type="InterPro" id="IPR029039">
    <property type="entry name" value="Flavoprotein-like_sf"/>
</dbReference>
<dbReference type="AlphaFoldDB" id="J0D525"/>
<reference evidence="3 4" key="1">
    <citation type="submission" date="2012-01" db="EMBL/GenBank/DDBJ databases">
        <title>The Genome Sequence of Scardovia wiggsiae F0424.</title>
        <authorList>
            <consortium name="The Broad Institute Genome Sequencing Platform"/>
            <person name="Earl A."/>
            <person name="Ward D."/>
            <person name="Feldgarden M."/>
            <person name="Gevers D."/>
            <person name="Izard J."/>
            <person name="Ganesan A."/>
            <person name="Baranova O.V."/>
            <person name="Blanton J.M."/>
            <person name="Tanner A.C."/>
            <person name="Mathney J."/>
            <person name="Dewhirst F.E."/>
            <person name="Young S.K."/>
            <person name="Zeng Q."/>
            <person name="Gargeya S."/>
            <person name="Fitzgerald M."/>
            <person name="Haas B."/>
            <person name="Abouelleil A."/>
            <person name="Alvarado L."/>
            <person name="Arachchi H.M."/>
            <person name="Berlin A."/>
            <person name="Chapman S.B."/>
            <person name="Gearin G."/>
            <person name="Goldberg J."/>
            <person name="Griggs A."/>
            <person name="Gujja S."/>
            <person name="Hansen M."/>
            <person name="Heiman D."/>
            <person name="Howarth C."/>
            <person name="Larimer J."/>
            <person name="Lui A."/>
            <person name="MacDonald P.J.P."/>
            <person name="McCowen C."/>
            <person name="Montmayeur A."/>
            <person name="Murphy C."/>
            <person name="Neiman D."/>
            <person name="Pearson M."/>
            <person name="Priest M."/>
            <person name="Roberts A."/>
            <person name="Saif S."/>
            <person name="Shea T."/>
            <person name="Sisk P."/>
            <person name="Stolte C."/>
            <person name="Sykes S."/>
            <person name="Wortman J."/>
            <person name="Nusbaum C."/>
            <person name="Birren B."/>
        </authorList>
    </citation>
    <scope>NUCLEOTIDE SEQUENCE [LARGE SCALE GENOMIC DNA]</scope>
    <source>
        <strain evidence="3 4">F0424</strain>
    </source>
</reference>
<dbReference type="GO" id="GO:0010181">
    <property type="term" value="F:FMN binding"/>
    <property type="evidence" value="ECO:0007669"/>
    <property type="project" value="InterPro"/>
</dbReference>
<dbReference type="eggNOG" id="COG0716">
    <property type="taxonomic scope" value="Bacteria"/>
</dbReference>
<proteinExistence type="predicted"/>
<dbReference type="HOGENOM" id="CLU_068890_1_1_11"/>
<keyword evidence="4" id="KW-1185">Reference proteome</keyword>
<dbReference type="InterPro" id="IPR008254">
    <property type="entry name" value="Flavodoxin/NO_synth"/>
</dbReference>
<protein>
    <recommendedName>
        <fullName evidence="2">Flavodoxin-like domain-containing protein</fullName>
    </recommendedName>
</protein>
<name>J0D525_9BIFI</name>
<dbReference type="PROSITE" id="PS50902">
    <property type="entry name" value="FLAVODOXIN_LIKE"/>
    <property type="match status" value="1"/>
</dbReference>
<dbReference type="OrthoDB" id="9806505at2"/>
<gene>
    <name evidence="3" type="ORF">HMPREF9156_00499</name>
</gene>
<comment type="caution">
    <text evidence="3">The sequence shown here is derived from an EMBL/GenBank/DDBJ whole genome shotgun (WGS) entry which is preliminary data.</text>
</comment>
<organism evidence="3 4">
    <name type="scientific">Scardovia wiggsiae F0424</name>
    <dbReference type="NCBI Taxonomy" id="857290"/>
    <lineage>
        <taxon>Bacteria</taxon>
        <taxon>Bacillati</taxon>
        <taxon>Actinomycetota</taxon>
        <taxon>Actinomycetes</taxon>
        <taxon>Bifidobacteriales</taxon>
        <taxon>Bifidobacteriaceae</taxon>
        <taxon>Scardovia</taxon>
    </lineage>
</organism>
<evidence type="ECO:0000313" key="4">
    <source>
        <dbReference type="Proteomes" id="UP000006415"/>
    </source>
</evidence>
<evidence type="ECO:0000259" key="2">
    <source>
        <dbReference type="PROSITE" id="PS50902"/>
    </source>
</evidence>
<dbReference type="STRING" id="857290.HMPREF9156_00499"/>
<dbReference type="Pfam" id="PF12682">
    <property type="entry name" value="Flavodoxin_4"/>
    <property type="match status" value="1"/>
</dbReference>
<dbReference type="EMBL" id="AGZS01000002">
    <property type="protein sequence ID" value="EJD65055.1"/>
    <property type="molecule type" value="Genomic_DNA"/>
</dbReference>
<dbReference type="Proteomes" id="UP000006415">
    <property type="component" value="Unassembled WGS sequence"/>
</dbReference>
<dbReference type="Gene3D" id="3.40.50.360">
    <property type="match status" value="1"/>
</dbReference>
<dbReference type="PANTHER" id="PTHR39201:SF1">
    <property type="entry name" value="FLAVODOXIN-LIKE DOMAIN-CONTAINING PROTEIN"/>
    <property type="match status" value="1"/>
</dbReference>
<dbReference type="PANTHER" id="PTHR39201">
    <property type="entry name" value="EXPORTED PROTEIN-RELATED"/>
    <property type="match status" value="1"/>
</dbReference>
<evidence type="ECO:0000313" key="3">
    <source>
        <dbReference type="EMBL" id="EJD65055.1"/>
    </source>
</evidence>
<dbReference type="SUPFAM" id="SSF52218">
    <property type="entry name" value="Flavoproteins"/>
    <property type="match status" value="1"/>
</dbReference>
<feature type="domain" description="Flavodoxin-like" evidence="2">
    <location>
        <begin position="5"/>
        <end position="157"/>
    </location>
</feature>
<feature type="region of interest" description="Disordered" evidence="1">
    <location>
        <begin position="40"/>
        <end position="70"/>
    </location>
</feature>
<dbReference type="RefSeq" id="WP_007147566.1">
    <property type="nucleotide sequence ID" value="NZ_AKCI01000001.1"/>
</dbReference>